<reference evidence="9 10" key="1">
    <citation type="submission" date="2020-08" db="EMBL/GenBank/DDBJ databases">
        <title>Functional genomics of gut bacteria from endangered species of beetles.</title>
        <authorList>
            <person name="Carlos-Shanley C."/>
        </authorList>
    </citation>
    <scope>NUCLEOTIDE SEQUENCE [LARGE SCALE GENOMIC DNA]</scope>
    <source>
        <strain evidence="9 10">S00123</strain>
    </source>
</reference>
<dbReference type="GO" id="GO:0003988">
    <property type="term" value="F:acetyl-CoA C-acyltransferase activity"/>
    <property type="evidence" value="ECO:0007669"/>
    <property type="project" value="UniProtKB-ARBA"/>
</dbReference>
<dbReference type="PROSITE" id="PS00737">
    <property type="entry name" value="THIOLASE_2"/>
    <property type="match status" value="1"/>
</dbReference>
<dbReference type="PANTHER" id="PTHR42870">
    <property type="entry name" value="ACETYL-COA C-ACETYLTRANSFERASE"/>
    <property type="match status" value="1"/>
</dbReference>
<evidence type="ECO:0000259" key="8">
    <source>
        <dbReference type="Pfam" id="PF22691"/>
    </source>
</evidence>
<dbReference type="Proteomes" id="UP000539957">
    <property type="component" value="Unassembled WGS sequence"/>
</dbReference>
<evidence type="ECO:0000256" key="4">
    <source>
        <dbReference type="ARBA" id="ARBA00023055"/>
    </source>
</evidence>
<dbReference type="InterPro" id="IPR020616">
    <property type="entry name" value="Thiolase_N"/>
</dbReference>
<gene>
    <name evidence="9" type="ORF">HNP32_003008</name>
</gene>
<keyword evidence="5" id="KW-0446">Lipid-binding</keyword>
<dbReference type="Gene3D" id="3.40.47.10">
    <property type="match status" value="1"/>
</dbReference>
<dbReference type="Pfam" id="PF22691">
    <property type="entry name" value="Thiolase_C_1"/>
    <property type="match status" value="1"/>
</dbReference>
<dbReference type="PANTHER" id="PTHR42870:SF1">
    <property type="entry name" value="NON-SPECIFIC LIPID-TRANSFER PROTEIN-LIKE 2"/>
    <property type="match status" value="1"/>
</dbReference>
<evidence type="ECO:0000256" key="2">
    <source>
        <dbReference type="ARBA" id="ARBA00022448"/>
    </source>
</evidence>
<dbReference type="SUPFAM" id="SSF53901">
    <property type="entry name" value="Thiolase-like"/>
    <property type="match status" value="2"/>
</dbReference>
<dbReference type="GO" id="GO:0008289">
    <property type="term" value="F:lipid binding"/>
    <property type="evidence" value="ECO:0007669"/>
    <property type="project" value="UniProtKB-KW"/>
</dbReference>
<evidence type="ECO:0000313" key="9">
    <source>
        <dbReference type="EMBL" id="MBB4799252.1"/>
    </source>
</evidence>
<evidence type="ECO:0000256" key="5">
    <source>
        <dbReference type="ARBA" id="ARBA00023121"/>
    </source>
</evidence>
<keyword evidence="10" id="KW-1185">Reference proteome</keyword>
<keyword evidence="2" id="KW-0813">Transport</keyword>
<name>A0A7W7IRM2_9CAUL</name>
<dbReference type="Pfam" id="PF00108">
    <property type="entry name" value="Thiolase_N"/>
    <property type="match status" value="1"/>
</dbReference>
<evidence type="ECO:0000256" key="3">
    <source>
        <dbReference type="ARBA" id="ARBA00022679"/>
    </source>
</evidence>
<keyword evidence="3 9" id="KW-0808">Transferase</keyword>
<accession>A0A7W7IRM2</accession>
<comment type="caution">
    <text evidence="9">The sequence shown here is derived from an EMBL/GenBank/DDBJ whole genome shotgun (WGS) entry which is preliminary data.</text>
</comment>
<organism evidence="9 10">
    <name type="scientific">Brevundimonas bullata</name>
    <dbReference type="NCBI Taxonomy" id="13160"/>
    <lineage>
        <taxon>Bacteria</taxon>
        <taxon>Pseudomonadati</taxon>
        <taxon>Pseudomonadota</taxon>
        <taxon>Alphaproteobacteria</taxon>
        <taxon>Caulobacterales</taxon>
        <taxon>Caulobacteraceae</taxon>
        <taxon>Brevundimonas</taxon>
    </lineage>
</organism>
<dbReference type="InterPro" id="IPR002155">
    <property type="entry name" value="Thiolase"/>
</dbReference>
<dbReference type="AlphaFoldDB" id="A0A7W7IRM2"/>
<keyword evidence="4" id="KW-0445">Lipid transport</keyword>
<proteinExistence type="predicted"/>
<dbReference type="GO" id="GO:0006869">
    <property type="term" value="P:lipid transport"/>
    <property type="evidence" value="ECO:0007669"/>
    <property type="project" value="UniProtKB-KW"/>
</dbReference>
<dbReference type="EMBL" id="JACHKY010000005">
    <property type="protein sequence ID" value="MBB4799252.1"/>
    <property type="molecule type" value="Genomic_DNA"/>
</dbReference>
<sequence>MTTPVFIAGVSMTALGKRPADTVKSLTAEAVREALADAGAQVGDIEAAWFSNTRQPMLEGQNTVRGQIALRPLGLTGIPVVNVENACASGSTALHQAIQWLRAGAGDIALIVGAEKMVWPDRPERVAAAFMGGTDIHDREGVLGYIAAMGGEAPGEGRSLFMDLYAAQARAHMARFGTTQEDFARLAAKNHTAAALNPKSQYRTPMTVDQVMADKPIVFPFTRAMCAPVSDGAAAMVVCTAKGLSRLGAAARAVRVRGCALVSATDRAPEDYANHIGRRAARAAYEQAGLGPEAVDLAEVHDATSYAELQQIENLGLAVPGEVGARLRAGDFALGGRTPVNPSGGLVAKGHPVGATGIGQLYELIQHLRGEAGDRQVAGARIAAAENGGGFLGVEEAATVVTILERPAA</sequence>
<protein>
    <recommendedName>
        <fullName evidence="1">propanoyl-CoA C-acyltransferase</fullName>
        <ecNumber evidence="1">2.3.1.176</ecNumber>
    </recommendedName>
    <alternativeName>
        <fullName evidence="6">Propanoyl-CoA C-acyltransferase</fullName>
    </alternativeName>
</protein>
<dbReference type="CDD" id="cd00829">
    <property type="entry name" value="SCP-x_thiolase"/>
    <property type="match status" value="1"/>
</dbReference>
<feature type="domain" description="Thiolase C-terminal" evidence="8">
    <location>
        <begin position="271"/>
        <end position="394"/>
    </location>
</feature>
<evidence type="ECO:0000256" key="1">
    <source>
        <dbReference type="ARBA" id="ARBA00012352"/>
    </source>
</evidence>
<dbReference type="InterPro" id="IPR016039">
    <property type="entry name" value="Thiolase-like"/>
</dbReference>
<dbReference type="EC" id="2.3.1.176" evidence="1"/>
<evidence type="ECO:0000259" key="7">
    <source>
        <dbReference type="Pfam" id="PF00108"/>
    </source>
</evidence>
<dbReference type="InterPro" id="IPR020613">
    <property type="entry name" value="Thiolase_CS"/>
</dbReference>
<dbReference type="RefSeq" id="WP_184272155.1">
    <property type="nucleotide sequence ID" value="NZ_JACHKY010000005.1"/>
</dbReference>
<evidence type="ECO:0000313" key="10">
    <source>
        <dbReference type="Proteomes" id="UP000539957"/>
    </source>
</evidence>
<feature type="domain" description="Thiolase N-terminal" evidence="7">
    <location>
        <begin position="5"/>
        <end position="207"/>
    </location>
</feature>
<dbReference type="InterPro" id="IPR055140">
    <property type="entry name" value="Thiolase_C_2"/>
</dbReference>
<dbReference type="PIRSF" id="PIRSF000429">
    <property type="entry name" value="Ac-CoA_Ac_transf"/>
    <property type="match status" value="1"/>
</dbReference>
<evidence type="ECO:0000256" key="6">
    <source>
        <dbReference type="ARBA" id="ARBA00032316"/>
    </source>
</evidence>